<reference evidence="3" key="1">
    <citation type="journal article" date="2019" name="Int. J. Syst. Evol. Microbiol.">
        <title>The Global Catalogue of Microorganisms (GCM) 10K type strain sequencing project: providing services to taxonomists for standard genome sequencing and annotation.</title>
        <authorList>
            <consortium name="The Broad Institute Genomics Platform"/>
            <consortium name="The Broad Institute Genome Sequencing Center for Infectious Disease"/>
            <person name="Wu L."/>
            <person name="Ma J."/>
        </authorList>
    </citation>
    <scope>NUCLEOTIDE SEQUENCE [LARGE SCALE GENOMIC DNA]</scope>
    <source>
        <strain evidence="3">CGMCC 1.12478</strain>
    </source>
</reference>
<sequence>MTAAAGVETLGELEVIGFLQSAVSAGSGLLIDVRMPGTFSSGSVPGAVNVPVATFLPDNPYRADLLSALGVSNPETAPGFAGAFTLAIFGNGPDDSTARDAIQHLLGAGYPAAKIKYYRGGASTWSALGLNISVGQ</sequence>
<evidence type="ECO:0000313" key="2">
    <source>
        <dbReference type="EMBL" id="GGB89418.1"/>
    </source>
</evidence>
<organism evidence="2 3">
    <name type="scientific">Marivita lacus</name>
    <dbReference type="NCBI Taxonomy" id="1323742"/>
    <lineage>
        <taxon>Bacteria</taxon>
        <taxon>Pseudomonadati</taxon>
        <taxon>Pseudomonadota</taxon>
        <taxon>Alphaproteobacteria</taxon>
        <taxon>Rhodobacterales</taxon>
        <taxon>Roseobacteraceae</taxon>
        <taxon>Marivita</taxon>
    </lineage>
</organism>
<dbReference type="Proteomes" id="UP000645462">
    <property type="component" value="Unassembled WGS sequence"/>
</dbReference>
<dbReference type="SUPFAM" id="SSF52821">
    <property type="entry name" value="Rhodanese/Cell cycle control phosphatase"/>
    <property type="match status" value="1"/>
</dbReference>
<keyword evidence="3" id="KW-1185">Reference proteome</keyword>
<dbReference type="InterPro" id="IPR036873">
    <property type="entry name" value="Rhodanese-like_dom_sf"/>
</dbReference>
<dbReference type="RefSeq" id="WP_188480135.1">
    <property type="nucleotide sequence ID" value="NZ_BMFC01000001.1"/>
</dbReference>
<dbReference type="Gene3D" id="3.40.250.10">
    <property type="entry name" value="Rhodanese-like domain"/>
    <property type="match status" value="1"/>
</dbReference>
<dbReference type="CDD" id="cd00158">
    <property type="entry name" value="RHOD"/>
    <property type="match status" value="1"/>
</dbReference>
<name>A0ABQ1KAD2_9RHOB</name>
<protein>
    <recommendedName>
        <fullName evidence="1">Rhodanese domain-containing protein</fullName>
    </recommendedName>
</protein>
<accession>A0ABQ1KAD2</accession>
<evidence type="ECO:0000313" key="3">
    <source>
        <dbReference type="Proteomes" id="UP000645462"/>
    </source>
</evidence>
<dbReference type="PROSITE" id="PS50206">
    <property type="entry name" value="RHODANESE_3"/>
    <property type="match status" value="1"/>
</dbReference>
<comment type="caution">
    <text evidence="2">The sequence shown here is derived from an EMBL/GenBank/DDBJ whole genome shotgun (WGS) entry which is preliminary data.</text>
</comment>
<dbReference type="Pfam" id="PF00581">
    <property type="entry name" value="Rhodanese"/>
    <property type="match status" value="1"/>
</dbReference>
<feature type="domain" description="Rhodanese" evidence="1">
    <location>
        <begin position="24"/>
        <end position="134"/>
    </location>
</feature>
<dbReference type="InterPro" id="IPR001763">
    <property type="entry name" value="Rhodanese-like_dom"/>
</dbReference>
<dbReference type="EMBL" id="BMFC01000001">
    <property type="protein sequence ID" value="GGB89418.1"/>
    <property type="molecule type" value="Genomic_DNA"/>
</dbReference>
<gene>
    <name evidence="2" type="ORF">GCM10011363_02530</name>
</gene>
<dbReference type="SMART" id="SM00450">
    <property type="entry name" value="RHOD"/>
    <property type="match status" value="1"/>
</dbReference>
<evidence type="ECO:0000259" key="1">
    <source>
        <dbReference type="PROSITE" id="PS50206"/>
    </source>
</evidence>
<proteinExistence type="predicted"/>